<dbReference type="Pfam" id="PF00155">
    <property type="entry name" value="Aminotran_1_2"/>
    <property type="match status" value="1"/>
</dbReference>
<dbReference type="InterPro" id="IPR004839">
    <property type="entry name" value="Aminotransferase_I/II_large"/>
</dbReference>
<organism evidence="8 9">
    <name type="scientific">Blastochloris viridis</name>
    <name type="common">Rhodopseudomonas viridis</name>
    <dbReference type="NCBI Taxonomy" id="1079"/>
    <lineage>
        <taxon>Bacteria</taxon>
        <taxon>Pseudomonadati</taxon>
        <taxon>Pseudomonadota</taxon>
        <taxon>Alphaproteobacteria</taxon>
        <taxon>Hyphomicrobiales</taxon>
        <taxon>Blastochloridaceae</taxon>
        <taxon>Blastochloris</taxon>
    </lineage>
</organism>
<evidence type="ECO:0000256" key="3">
    <source>
        <dbReference type="ARBA" id="ARBA00022576"/>
    </source>
</evidence>
<proteinExistence type="inferred from homology"/>
<feature type="domain" description="Aminotransferase class I/classII large" evidence="6">
    <location>
        <begin position="27"/>
        <end position="378"/>
    </location>
</feature>
<dbReference type="KEGG" id="bvr:BVIR_364"/>
<reference evidence="8" key="2">
    <citation type="submission" date="2015-11" db="EMBL/GenBank/DDBJ databases">
        <authorList>
            <person name="Zhang Y."/>
            <person name="Guo Z."/>
        </authorList>
    </citation>
    <scope>NUCLEOTIDE SEQUENCE</scope>
    <source>
        <strain evidence="8">1</strain>
    </source>
</reference>
<dbReference type="Proteomes" id="UP000065734">
    <property type="component" value="Chromosome I"/>
</dbReference>
<comment type="cofactor">
    <cofactor evidence="1">
        <name>pyridoxal 5'-phosphate</name>
        <dbReference type="ChEBI" id="CHEBI:597326"/>
    </cofactor>
</comment>
<dbReference type="InterPro" id="IPR015424">
    <property type="entry name" value="PyrdxlP-dep_Trfase"/>
</dbReference>
<evidence type="ECO:0000259" key="6">
    <source>
        <dbReference type="Pfam" id="PF00155"/>
    </source>
</evidence>
<evidence type="ECO:0000313" key="7">
    <source>
        <dbReference type="EMBL" id="BAR98572.1"/>
    </source>
</evidence>
<dbReference type="InterPro" id="IPR015421">
    <property type="entry name" value="PyrdxlP-dep_Trfase_major"/>
</dbReference>
<evidence type="ECO:0000313" key="8">
    <source>
        <dbReference type="EMBL" id="CUU44084.1"/>
    </source>
</evidence>
<keyword evidence="4 7" id="KW-0808">Transferase</keyword>
<evidence type="ECO:0000256" key="2">
    <source>
        <dbReference type="ARBA" id="ARBA00007441"/>
    </source>
</evidence>
<dbReference type="GO" id="GO:0016212">
    <property type="term" value="F:kynurenine-oxoglutarate transaminase activity"/>
    <property type="evidence" value="ECO:0007669"/>
    <property type="project" value="TreeGrafter"/>
</dbReference>
<dbReference type="FunFam" id="3.40.640.10:FF:000024">
    <property type="entry name" value="Kynurenine--oxoglutarate transaminase 3"/>
    <property type="match status" value="1"/>
</dbReference>
<dbReference type="GO" id="GO:0005737">
    <property type="term" value="C:cytoplasm"/>
    <property type="evidence" value="ECO:0007669"/>
    <property type="project" value="TreeGrafter"/>
</dbReference>
<gene>
    <name evidence="8" type="primary">dapC</name>
    <name evidence="7" type="ORF">BV133_979</name>
    <name evidence="8" type="ORF">BVIRIDIS_31310</name>
</gene>
<reference evidence="7" key="1">
    <citation type="journal article" date="2015" name="Genome Announc.">
        <title>Complete Genome Sequence of the Bacteriochlorophyll b-Producing Photosynthetic Bacterium Blastochloris viridis.</title>
        <authorList>
            <person name="Tsukatani Y."/>
            <person name="Hirose Y."/>
            <person name="Harada J."/>
            <person name="Misawa N."/>
            <person name="Mori K."/>
            <person name="Inoue K."/>
            <person name="Tamiaki H."/>
        </authorList>
    </citation>
    <scope>NUCLEOTIDE SEQUENCE [LARGE SCALE GENOMIC DNA]</scope>
    <source>
        <strain evidence="7">DSM 133</strain>
    </source>
</reference>
<dbReference type="PANTHER" id="PTHR43807:SF20">
    <property type="entry name" value="FI04487P"/>
    <property type="match status" value="1"/>
</dbReference>
<evidence type="ECO:0000256" key="1">
    <source>
        <dbReference type="ARBA" id="ARBA00001933"/>
    </source>
</evidence>
<evidence type="ECO:0000256" key="4">
    <source>
        <dbReference type="ARBA" id="ARBA00022679"/>
    </source>
</evidence>
<name>A0A0H5B8N3_BLAVI</name>
<dbReference type="CDD" id="cd00609">
    <property type="entry name" value="AAT_like"/>
    <property type="match status" value="1"/>
</dbReference>
<dbReference type="InterPro" id="IPR051326">
    <property type="entry name" value="Kynurenine-oxoglutarate_AT"/>
</dbReference>
<dbReference type="AlphaFoldDB" id="A0A0H5B8N3"/>
<dbReference type="EMBL" id="LN907867">
    <property type="protein sequence ID" value="CUU44084.1"/>
    <property type="molecule type" value="Genomic_DNA"/>
</dbReference>
<evidence type="ECO:0000256" key="5">
    <source>
        <dbReference type="ARBA" id="ARBA00022898"/>
    </source>
</evidence>
<dbReference type="OrthoDB" id="9763453at2"/>
<keyword evidence="9" id="KW-1185">Reference proteome</keyword>
<dbReference type="EMBL" id="AP014854">
    <property type="protein sequence ID" value="BAR98572.1"/>
    <property type="molecule type" value="Genomic_DNA"/>
</dbReference>
<dbReference type="RefSeq" id="WP_055036171.1">
    <property type="nucleotide sequence ID" value="NZ_AP014854.2"/>
</dbReference>
<dbReference type="Gene3D" id="3.40.640.10">
    <property type="entry name" value="Type I PLP-dependent aspartate aminotransferase-like (Major domain)"/>
    <property type="match status" value="1"/>
</dbReference>
<dbReference type="SUPFAM" id="SSF53383">
    <property type="entry name" value="PLP-dependent transferases"/>
    <property type="match status" value="1"/>
</dbReference>
<reference evidence="9" key="3">
    <citation type="journal article" date="2016" name="Genome Announc.">
        <title>Revised genome sequence of the purple photosynthetic bacterium Blastochloris viridis.</title>
        <authorList>
            <person name="Liu L.N."/>
            <person name="Faulkner M."/>
            <person name="Liu X."/>
            <person name="Huang F."/>
            <person name="Darby A.C."/>
            <person name="Hall N."/>
        </authorList>
    </citation>
    <scope>NUCLEOTIDE SEQUENCE [LARGE SCALE GENOMIC DNA]</scope>
    <source>
        <strain evidence="9">ATCC 19567 / DSM 133 / F</strain>
    </source>
</reference>
<dbReference type="PANTHER" id="PTHR43807">
    <property type="entry name" value="FI04487P"/>
    <property type="match status" value="1"/>
</dbReference>
<keyword evidence="3 7" id="KW-0032">Aminotransferase</keyword>
<dbReference type="Gene3D" id="3.90.1150.10">
    <property type="entry name" value="Aspartate Aminotransferase, domain 1"/>
    <property type="match status" value="1"/>
</dbReference>
<keyword evidence="5" id="KW-0663">Pyridoxal phosphate</keyword>
<sequence>MANSIFGAAGTTIFEAMSRLAAETGSINLGQGFPEGLEPREVIEAAARAMREGPHQYPSMMGTPALRQAVAANAKRNLGLDVDWEREVMVTSGATEALADAFFGLLDTGDEVIVLEPAYDSYAPIVRRAGAVPVAVRLTPPDWSLSLDQLNAAVTPRTRAIVINTPMNPIGKVFSAAELRSLADFVLAHDLVVIADEVYEHLVFDGRRHRTLFAIPEMRERVVRIGSAGKTFSVTGWKVGYITADAKLLGPIARAHQYITFTTPPALQAAVAFGLALPDSYFDGLRADLGRRRDLLLAGLRGAGFEVGDVAGTYFAVAAVGDLDPDRDDLAFCRRLTHEAGVTAVPISSFYGARDVKSHIRFCFAKTTDTLEEAVRRLTSWRGGVALKAAS</sequence>
<dbReference type="GO" id="GO:0030170">
    <property type="term" value="F:pyridoxal phosphate binding"/>
    <property type="evidence" value="ECO:0007669"/>
    <property type="project" value="InterPro"/>
</dbReference>
<dbReference type="InterPro" id="IPR015422">
    <property type="entry name" value="PyrdxlP-dep_Trfase_small"/>
</dbReference>
<evidence type="ECO:0000313" key="9">
    <source>
        <dbReference type="Proteomes" id="UP000065734"/>
    </source>
</evidence>
<protein>
    <submittedName>
        <fullName evidence="7">Aspartate aminotransferase</fullName>
    </submittedName>
</protein>
<dbReference type="NCBIfam" id="NF006488">
    <property type="entry name" value="PRK08912.1"/>
    <property type="match status" value="1"/>
</dbReference>
<dbReference type="STRING" id="1079.BVIR_364"/>
<comment type="similarity">
    <text evidence="2">Belongs to the class-I pyridoxal-phosphate-dependent aminotransferase family.</text>
</comment>
<accession>A0A0H5B8N3</accession>